<evidence type="ECO:0000256" key="2">
    <source>
        <dbReference type="ARBA" id="ARBA00022448"/>
    </source>
</evidence>
<accession>A0A428KHI6</accession>
<comment type="caution">
    <text evidence="9">The sequence shown here is derived from an EMBL/GenBank/DDBJ whole genome shotgun (WGS) entry which is preliminary data.</text>
</comment>
<evidence type="ECO:0000256" key="6">
    <source>
        <dbReference type="ARBA" id="ARBA00023136"/>
    </source>
</evidence>
<dbReference type="PANTHER" id="PTHR43386">
    <property type="entry name" value="OLIGOPEPTIDE TRANSPORT SYSTEM PERMEASE PROTEIN APPC"/>
    <property type="match status" value="1"/>
</dbReference>
<dbReference type="InterPro" id="IPR000515">
    <property type="entry name" value="MetI-like"/>
</dbReference>
<evidence type="ECO:0000256" key="1">
    <source>
        <dbReference type="ARBA" id="ARBA00004651"/>
    </source>
</evidence>
<organism evidence="9 10">
    <name type="scientific">Hymenobacter perfusus</name>
    <dbReference type="NCBI Taxonomy" id="1236770"/>
    <lineage>
        <taxon>Bacteria</taxon>
        <taxon>Pseudomonadati</taxon>
        <taxon>Bacteroidota</taxon>
        <taxon>Cytophagia</taxon>
        <taxon>Cytophagales</taxon>
        <taxon>Hymenobacteraceae</taxon>
        <taxon>Hymenobacter</taxon>
    </lineage>
</organism>
<feature type="domain" description="ABC transmembrane type-1" evidence="8">
    <location>
        <begin position="119"/>
        <end position="318"/>
    </location>
</feature>
<evidence type="ECO:0000256" key="5">
    <source>
        <dbReference type="ARBA" id="ARBA00022989"/>
    </source>
</evidence>
<protein>
    <submittedName>
        <fullName evidence="9">ABC transporter permease</fullName>
    </submittedName>
</protein>
<comment type="subcellular location">
    <subcellularLocation>
        <location evidence="1 7">Cell membrane</location>
        <topology evidence="1 7">Multi-pass membrane protein</topology>
    </subcellularLocation>
</comment>
<feature type="transmembrane region" description="Helical" evidence="7">
    <location>
        <begin position="255"/>
        <end position="277"/>
    </location>
</feature>
<dbReference type="Gene3D" id="1.10.3720.10">
    <property type="entry name" value="MetI-like"/>
    <property type="match status" value="1"/>
</dbReference>
<evidence type="ECO:0000256" key="7">
    <source>
        <dbReference type="RuleBase" id="RU363032"/>
    </source>
</evidence>
<reference evidence="9 10" key="1">
    <citation type="submission" date="2018-12" db="EMBL/GenBank/DDBJ databases">
        <authorList>
            <person name="Feng G."/>
            <person name="Zhu H."/>
        </authorList>
    </citation>
    <scope>NUCLEOTIDE SEQUENCE [LARGE SCALE GENOMIC DNA]</scope>
    <source>
        <strain evidence="9 10">LMG 26000</strain>
    </source>
</reference>
<dbReference type="GO" id="GO:0005886">
    <property type="term" value="C:plasma membrane"/>
    <property type="evidence" value="ECO:0007669"/>
    <property type="project" value="UniProtKB-SubCell"/>
</dbReference>
<keyword evidence="5 7" id="KW-1133">Transmembrane helix</keyword>
<dbReference type="OrthoDB" id="9783218at2"/>
<feature type="transmembrane region" description="Helical" evidence="7">
    <location>
        <begin position="193"/>
        <end position="212"/>
    </location>
</feature>
<gene>
    <name evidence="9" type="ORF">EI293_01670</name>
</gene>
<feature type="transmembrane region" description="Helical" evidence="7">
    <location>
        <begin position="111"/>
        <end position="129"/>
    </location>
</feature>
<dbReference type="InterPro" id="IPR050366">
    <property type="entry name" value="BP-dependent_transpt_permease"/>
</dbReference>
<dbReference type="CDD" id="cd06261">
    <property type="entry name" value="TM_PBP2"/>
    <property type="match status" value="1"/>
</dbReference>
<dbReference type="PANTHER" id="PTHR43386:SF1">
    <property type="entry name" value="D,D-DIPEPTIDE TRANSPORT SYSTEM PERMEASE PROTEIN DDPC-RELATED"/>
    <property type="match status" value="1"/>
</dbReference>
<dbReference type="RefSeq" id="WP_125435103.1">
    <property type="nucleotide sequence ID" value="NZ_RWIU01000001.1"/>
</dbReference>
<keyword evidence="4 7" id="KW-0812">Transmembrane</keyword>
<keyword evidence="6 7" id="KW-0472">Membrane</keyword>
<dbReference type="PROSITE" id="PS50928">
    <property type="entry name" value="ABC_TM1"/>
    <property type="match status" value="1"/>
</dbReference>
<dbReference type="Proteomes" id="UP000270291">
    <property type="component" value="Unassembled WGS sequence"/>
</dbReference>
<dbReference type="SUPFAM" id="SSF161098">
    <property type="entry name" value="MetI-like"/>
    <property type="match status" value="1"/>
</dbReference>
<feature type="transmembrane region" description="Helical" evidence="7">
    <location>
        <begin position="297"/>
        <end position="318"/>
    </location>
</feature>
<keyword evidence="10" id="KW-1185">Reference proteome</keyword>
<dbReference type="GO" id="GO:0055085">
    <property type="term" value="P:transmembrane transport"/>
    <property type="evidence" value="ECO:0007669"/>
    <property type="project" value="InterPro"/>
</dbReference>
<name>A0A428KHI6_9BACT</name>
<evidence type="ECO:0000256" key="3">
    <source>
        <dbReference type="ARBA" id="ARBA00022475"/>
    </source>
</evidence>
<comment type="similarity">
    <text evidence="7">Belongs to the binding-protein-dependent transport system permease family.</text>
</comment>
<feature type="transmembrane region" description="Helical" evidence="7">
    <location>
        <begin position="135"/>
        <end position="152"/>
    </location>
</feature>
<dbReference type="Pfam" id="PF00528">
    <property type="entry name" value="BPD_transp_1"/>
    <property type="match status" value="1"/>
</dbReference>
<proteinExistence type="inferred from homology"/>
<evidence type="ECO:0000256" key="4">
    <source>
        <dbReference type="ARBA" id="ARBA00022692"/>
    </source>
</evidence>
<keyword evidence="2 7" id="KW-0813">Transport</keyword>
<evidence type="ECO:0000259" key="8">
    <source>
        <dbReference type="PROSITE" id="PS50928"/>
    </source>
</evidence>
<evidence type="ECO:0000313" key="9">
    <source>
        <dbReference type="EMBL" id="RSK45907.1"/>
    </source>
</evidence>
<dbReference type="InterPro" id="IPR035906">
    <property type="entry name" value="MetI-like_sf"/>
</dbReference>
<evidence type="ECO:0000313" key="10">
    <source>
        <dbReference type="Proteomes" id="UP000270291"/>
    </source>
</evidence>
<dbReference type="AlphaFoldDB" id="A0A428KHI6"/>
<dbReference type="EMBL" id="RWIU01000001">
    <property type="protein sequence ID" value="RSK45907.1"/>
    <property type="molecule type" value="Genomic_DNA"/>
</dbReference>
<keyword evidence="3" id="KW-1003">Cell membrane</keyword>
<sequence length="321" mass="34843">MRVAALSTQQPRHWWLAVGWLTLVCLAALLAPGASSPPDFAQLSQPPFLNARHWLGTNAQGLDVGQALLQGARTVVVVSVPATLLTFLLGAVMGSLAGFLQNTRWQASPQLLLSILLPLVSSVIIGPRWLVAQLLLLPCLAMLLWLGGRQVFRGWRGVPVPVDTLVMGMISLLDSLPLLVLVLIAAAVQRPSLSGLLLLLSLTCWTTPARLMRAATLRVKALPYAEAAEAAGLPATQIIRRHIWPNTWQVLLTRFPLTVAMLIGFETTLSFLGVGLPPEVPSWGRLLAGIRQSPTDWWLLAWPGLALLLTILSLQLLARRK</sequence>
<feature type="transmembrane region" description="Helical" evidence="7">
    <location>
        <begin position="75"/>
        <end position="99"/>
    </location>
</feature>
<feature type="transmembrane region" description="Helical" evidence="7">
    <location>
        <begin position="164"/>
        <end position="187"/>
    </location>
</feature>